<protein>
    <submittedName>
        <fullName evidence="1">Uncharacterized protein</fullName>
    </submittedName>
</protein>
<reference evidence="1" key="1">
    <citation type="journal article" date="2020" name="mSystems">
        <title>Genome- and Community-Level Interaction Insights into Carbon Utilization and Element Cycling Functions of Hydrothermarchaeota in Hydrothermal Sediment.</title>
        <authorList>
            <person name="Zhou Z."/>
            <person name="Liu Y."/>
            <person name="Xu W."/>
            <person name="Pan J."/>
            <person name="Luo Z.H."/>
            <person name="Li M."/>
        </authorList>
    </citation>
    <scope>NUCLEOTIDE SEQUENCE [LARGE SCALE GENOMIC DNA]</scope>
    <source>
        <strain evidence="1">SpSt-885</strain>
    </source>
</reference>
<organism evidence="1">
    <name type="scientific">Fervidicoccus fontis</name>
    <dbReference type="NCBI Taxonomy" id="683846"/>
    <lineage>
        <taxon>Archaea</taxon>
        <taxon>Thermoproteota</taxon>
        <taxon>Thermoprotei</taxon>
        <taxon>Fervidicoccales</taxon>
        <taxon>Fervidicoccaceae</taxon>
        <taxon>Fervidicoccus</taxon>
    </lineage>
</organism>
<proteinExistence type="predicted"/>
<gene>
    <name evidence="1" type="ORF">ENW83_02965</name>
</gene>
<dbReference type="EMBL" id="DTLS01000082">
    <property type="protein sequence ID" value="HGZ60151.1"/>
    <property type="molecule type" value="Genomic_DNA"/>
</dbReference>
<dbReference type="AlphaFoldDB" id="A0A7J3SKJ8"/>
<comment type="caution">
    <text evidence="1">The sequence shown here is derived from an EMBL/GenBank/DDBJ whole genome shotgun (WGS) entry which is preliminary data.</text>
</comment>
<evidence type="ECO:0000313" key="1">
    <source>
        <dbReference type="EMBL" id="HGZ60151.1"/>
    </source>
</evidence>
<name>A0A7J3SKJ8_9CREN</name>
<accession>A0A7J3SKJ8</accession>
<sequence>MKDKCLLIPRIGGAGKIGVDFPSTNEYLDYVVENSDDANIFIFIDKFGADVDLEKLKEKYEWLWRG</sequence>